<sequence length="102" mass="11692">GHGYTKQGSRRYRYYTCQRAMKRGRADCPTKSIPAPEIEKFVVGKIRSIKRDPHFTPELPPREQRRIIQHLVERVAYDGTEETVSITFRSGGSKAQSEEGVI</sequence>
<dbReference type="EMBL" id="JBHPKH010000096">
    <property type="protein sequence ID" value="MFC1573207.1"/>
    <property type="molecule type" value="Genomic_DNA"/>
</dbReference>
<protein>
    <submittedName>
        <fullName evidence="2">Zinc ribbon domain-containing protein</fullName>
    </submittedName>
</protein>
<name>A0ABV6YLK5_UNCEI</name>
<comment type="caution">
    <text evidence="2">The sequence shown here is derived from an EMBL/GenBank/DDBJ whole genome shotgun (WGS) entry which is preliminary data.</text>
</comment>
<dbReference type="Pfam" id="PF13408">
    <property type="entry name" value="Zn_ribbon_recom"/>
    <property type="match status" value="1"/>
</dbReference>
<evidence type="ECO:0000313" key="3">
    <source>
        <dbReference type="Proteomes" id="UP001593833"/>
    </source>
</evidence>
<gene>
    <name evidence="2" type="ORF">ACFL6M_06370</name>
</gene>
<feature type="domain" description="Recombinase zinc beta ribbon" evidence="1">
    <location>
        <begin position="3"/>
        <end position="47"/>
    </location>
</feature>
<evidence type="ECO:0000313" key="2">
    <source>
        <dbReference type="EMBL" id="MFC1573207.1"/>
    </source>
</evidence>
<proteinExistence type="predicted"/>
<evidence type="ECO:0000259" key="1">
    <source>
        <dbReference type="Pfam" id="PF13408"/>
    </source>
</evidence>
<dbReference type="InterPro" id="IPR025827">
    <property type="entry name" value="Zn_ribbon_recom_dom"/>
</dbReference>
<accession>A0ABV6YLK5</accession>
<feature type="non-terminal residue" evidence="2">
    <location>
        <position position="1"/>
    </location>
</feature>
<dbReference type="Proteomes" id="UP001593833">
    <property type="component" value="Unassembled WGS sequence"/>
</dbReference>
<keyword evidence="3" id="KW-1185">Reference proteome</keyword>
<reference evidence="2 3" key="1">
    <citation type="submission" date="2024-09" db="EMBL/GenBank/DDBJ databases">
        <authorList>
            <person name="D'Angelo T."/>
        </authorList>
    </citation>
    <scope>NUCLEOTIDE SEQUENCE [LARGE SCALE GENOMIC DNA]</scope>
    <source>
        <strain evidence="2">SAG AM-320-E07</strain>
    </source>
</reference>
<organism evidence="2 3">
    <name type="scientific">Eiseniibacteriota bacterium</name>
    <dbReference type="NCBI Taxonomy" id="2212470"/>
    <lineage>
        <taxon>Bacteria</taxon>
        <taxon>Candidatus Eiseniibacteriota</taxon>
    </lineage>
</organism>